<dbReference type="Pfam" id="PF22513">
    <property type="entry name" value="FitA-like_RHH"/>
    <property type="match status" value="1"/>
</dbReference>
<reference evidence="3 4" key="1">
    <citation type="submission" date="2023-05" db="EMBL/GenBank/DDBJ databases">
        <title>Gordonibacter KGMB12511T sp. nov., isolated from faeces of healthy Korean.</title>
        <authorList>
            <person name="Kim H.S."/>
            <person name="Kim J.-S."/>
            <person name="Suh M.K."/>
            <person name="Eom M.K."/>
            <person name="Do H.E."/>
            <person name="Lee J.-S."/>
        </authorList>
    </citation>
    <scope>NUCLEOTIDE SEQUENCE [LARGE SCALE GENOMIC DNA]</scope>
    <source>
        <strain evidence="3 4">KGMB12511</strain>
    </source>
</reference>
<gene>
    <name evidence="3" type="ORF">QNJ86_11090</name>
</gene>
<protein>
    <recommendedName>
        <fullName evidence="2">Antitoxin FitA-like ribbon-helix-helix domain-containing protein</fullName>
    </recommendedName>
</protein>
<name>A0ABT7DQ48_9ACTN</name>
<feature type="region of interest" description="Disordered" evidence="1">
    <location>
        <begin position="58"/>
        <end position="80"/>
    </location>
</feature>
<organism evidence="3 4">
    <name type="scientific">Gordonibacter faecis</name>
    <dbReference type="NCBI Taxonomy" id="3047475"/>
    <lineage>
        <taxon>Bacteria</taxon>
        <taxon>Bacillati</taxon>
        <taxon>Actinomycetota</taxon>
        <taxon>Coriobacteriia</taxon>
        <taxon>Eggerthellales</taxon>
        <taxon>Eggerthellaceae</taxon>
        <taxon>Gordonibacter</taxon>
    </lineage>
</organism>
<evidence type="ECO:0000313" key="4">
    <source>
        <dbReference type="Proteomes" id="UP001232750"/>
    </source>
</evidence>
<proteinExistence type="predicted"/>
<evidence type="ECO:0000256" key="1">
    <source>
        <dbReference type="SAM" id="MobiDB-lite"/>
    </source>
</evidence>
<comment type="caution">
    <text evidence="3">The sequence shown here is derived from an EMBL/GenBank/DDBJ whole genome shotgun (WGS) entry which is preliminary data.</text>
</comment>
<evidence type="ECO:0000313" key="3">
    <source>
        <dbReference type="EMBL" id="MDJ1651347.1"/>
    </source>
</evidence>
<dbReference type="InterPro" id="IPR013321">
    <property type="entry name" value="Arc_rbn_hlx_hlx"/>
</dbReference>
<dbReference type="RefSeq" id="WP_283832693.1">
    <property type="nucleotide sequence ID" value="NZ_JASJEU010000022.1"/>
</dbReference>
<dbReference type="Gene3D" id="1.10.1220.10">
    <property type="entry name" value="Met repressor-like"/>
    <property type="match status" value="1"/>
</dbReference>
<dbReference type="InterPro" id="IPR010985">
    <property type="entry name" value="Ribbon_hlx_hlx"/>
</dbReference>
<keyword evidence="4" id="KW-1185">Reference proteome</keyword>
<dbReference type="Proteomes" id="UP001232750">
    <property type="component" value="Unassembled WGS sequence"/>
</dbReference>
<feature type="domain" description="Antitoxin FitA-like ribbon-helix-helix" evidence="2">
    <location>
        <begin position="4"/>
        <end position="40"/>
    </location>
</feature>
<dbReference type="SUPFAM" id="SSF47598">
    <property type="entry name" value="Ribbon-helix-helix"/>
    <property type="match status" value="1"/>
</dbReference>
<evidence type="ECO:0000259" key="2">
    <source>
        <dbReference type="Pfam" id="PF22513"/>
    </source>
</evidence>
<sequence length="80" mass="9062">MSDLLIRNLAPRDKNALRARAARNGRSQQAEARAILENALRSESREWTSLLRSAAQAVDGIEVEQPQRHPARSLDTKDWQ</sequence>
<dbReference type="EMBL" id="JASJEU010000022">
    <property type="protein sequence ID" value="MDJ1651347.1"/>
    <property type="molecule type" value="Genomic_DNA"/>
</dbReference>
<accession>A0ABT7DQ48</accession>
<dbReference type="InterPro" id="IPR053853">
    <property type="entry name" value="FitA-like_RHH"/>
</dbReference>